<accession>A0A3S3VDP8</accession>
<evidence type="ECO:0000313" key="1">
    <source>
        <dbReference type="EMBL" id="RWY51203.1"/>
    </source>
</evidence>
<dbReference type="RefSeq" id="WP_128534622.1">
    <property type="nucleotide sequence ID" value="NZ_SBIW01000006.1"/>
</dbReference>
<keyword evidence="2" id="KW-1185">Reference proteome</keyword>
<protein>
    <submittedName>
        <fullName evidence="1">Uncharacterized protein</fullName>
    </submittedName>
</protein>
<name>A0A3S3VDP8_9SPHI</name>
<proteinExistence type="predicted"/>
<comment type="caution">
    <text evidence="1">The sequence shown here is derived from an EMBL/GenBank/DDBJ whole genome shotgun (WGS) entry which is preliminary data.</text>
</comment>
<gene>
    <name evidence="1" type="ORF">EPL05_14150</name>
</gene>
<evidence type="ECO:0000313" key="2">
    <source>
        <dbReference type="Proteomes" id="UP000286701"/>
    </source>
</evidence>
<organism evidence="1 2">
    <name type="scientific">Mucilaginibacter gilvus</name>
    <dbReference type="NCBI Taxonomy" id="2305909"/>
    <lineage>
        <taxon>Bacteria</taxon>
        <taxon>Pseudomonadati</taxon>
        <taxon>Bacteroidota</taxon>
        <taxon>Sphingobacteriia</taxon>
        <taxon>Sphingobacteriales</taxon>
        <taxon>Sphingobacteriaceae</taxon>
        <taxon>Mucilaginibacter</taxon>
    </lineage>
</organism>
<sequence>MPLTPKAKPAIYDDRAGNSCRQLGAQMNFSSTLVKDNSLTGDASYGEPHVRIKSINNITFSFM</sequence>
<dbReference type="AlphaFoldDB" id="A0A3S3VDP8"/>
<reference evidence="1 2" key="1">
    <citation type="submission" date="2019-01" db="EMBL/GenBank/DDBJ databases">
        <title>Mucilaginibacter antarcticum sp. nov., isolated from antarctic soil.</title>
        <authorList>
            <person name="Yan Y.-Q."/>
            <person name="Du Z.-J."/>
        </authorList>
    </citation>
    <scope>NUCLEOTIDE SEQUENCE [LARGE SCALE GENOMIC DNA]</scope>
    <source>
        <strain evidence="1 2">F01003</strain>
    </source>
</reference>
<dbReference type="Proteomes" id="UP000286701">
    <property type="component" value="Unassembled WGS sequence"/>
</dbReference>
<dbReference type="EMBL" id="SBIW01000006">
    <property type="protein sequence ID" value="RWY51203.1"/>
    <property type="molecule type" value="Genomic_DNA"/>
</dbReference>